<proteinExistence type="predicted"/>
<organism evidence="1">
    <name type="scientific">Siphoviridae sp. ct4be24</name>
    <dbReference type="NCBI Taxonomy" id="2826289"/>
    <lineage>
        <taxon>Viruses</taxon>
        <taxon>Duplodnaviria</taxon>
        <taxon>Heunggongvirae</taxon>
        <taxon>Uroviricota</taxon>
        <taxon>Caudoviricetes</taxon>
    </lineage>
</organism>
<dbReference type="EMBL" id="BK015714">
    <property type="protein sequence ID" value="DAE21632.1"/>
    <property type="molecule type" value="Genomic_DNA"/>
</dbReference>
<sequence length="79" mass="9206">MKDIDIFQEILGKNYDVCYEVERGCGERWANGELINYNSGNIVLYNHDRQVIYHIPYKGVKWILPGKKSPSLAEQFKKA</sequence>
<name>A0A8S5QRD0_9CAUD</name>
<reference evidence="1" key="1">
    <citation type="journal article" date="2021" name="Proc. Natl. Acad. Sci. U.S.A.">
        <title>A Catalog of Tens of Thousands of Viruses from Human Metagenomes Reveals Hidden Associations with Chronic Diseases.</title>
        <authorList>
            <person name="Tisza M.J."/>
            <person name="Buck C.B."/>
        </authorList>
    </citation>
    <scope>NUCLEOTIDE SEQUENCE</scope>
    <source>
        <strain evidence="1">Ct4be24</strain>
    </source>
</reference>
<protein>
    <submittedName>
        <fullName evidence="1">Uncharacterized protein</fullName>
    </submittedName>
</protein>
<evidence type="ECO:0000313" key="1">
    <source>
        <dbReference type="EMBL" id="DAE21632.1"/>
    </source>
</evidence>
<accession>A0A8S5QRD0</accession>